<organism evidence="15 16">
    <name type="scientific">Acetobacteroides hydrogenigenes</name>
    <dbReference type="NCBI Taxonomy" id="979970"/>
    <lineage>
        <taxon>Bacteria</taxon>
        <taxon>Pseudomonadati</taxon>
        <taxon>Bacteroidota</taxon>
        <taxon>Bacteroidia</taxon>
        <taxon>Bacteroidales</taxon>
        <taxon>Rikenellaceae</taxon>
        <taxon>Acetobacteroides</taxon>
    </lineage>
</organism>
<protein>
    <recommendedName>
        <fullName evidence="5">Aminopeptidase N</fullName>
        <ecNumber evidence="4">3.4.11.2</ecNumber>
    </recommendedName>
</protein>
<keyword evidence="8" id="KW-0479">Metal-binding</keyword>
<dbReference type="OrthoDB" id="100605at2"/>
<dbReference type="SUPFAM" id="SSF63737">
    <property type="entry name" value="Leukotriene A4 hydrolase N-terminal domain"/>
    <property type="match status" value="1"/>
</dbReference>
<feature type="domain" description="Peptidase M1 membrane alanine aminopeptidase" evidence="13">
    <location>
        <begin position="312"/>
        <end position="519"/>
    </location>
</feature>
<proteinExistence type="inferred from homology"/>
<dbReference type="PRINTS" id="PR00756">
    <property type="entry name" value="ALADIPTASE"/>
</dbReference>
<dbReference type="InterPro" id="IPR045357">
    <property type="entry name" value="Aminopeptidase_N-like_N"/>
</dbReference>
<keyword evidence="9" id="KW-0378">Hydrolase</keyword>
<dbReference type="Pfam" id="PF01433">
    <property type="entry name" value="Peptidase_M1"/>
    <property type="match status" value="1"/>
</dbReference>
<dbReference type="InterPro" id="IPR001930">
    <property type="entry name" value="Peptidase_M1"/>
</dbReference>
<dbReference type="GO" id="GO:0005615">
    <property type="term" value="C:extracellular space"/>
    <property type="evidence" value="ECO:0007669"/>
    <property type="project" value="TreeGrafter"/>
</dbReference>
<keyword evidence="10" id="KW-0862">Zinc</keyword>
<evidence type="ECO:0000256" key="3">
    <source>
        <dbReference type="ARBA" id="ARBA00010136"/>
    </source>
</evidence>
<comment type="similarity">
    <text evidence="3">Belongs to the peptidase M1 family.</text>
</comment>
<comment type="caution">
    <text evidence="15">The sequence shown here is derived from an EMBL/GenBank/DDBJ whole genome shotgun (WGS) entry which is preliminary data.</text>
</comment>
<name>A0A4R2EM13_9BACT</name>
<dbReference type="GO" id="GO:0005737">
    <property type="term" value="C:cytoplasm"/>
    <property type="evidence" value="ECO:0007669"/>
    <property type="project" value="TreeGrafter"/>
</dbReference>
<keyword evidence="16" id="KW-1185">Reference proteome</keyword>
<dbReference type="InterPro" id="IPR014782">
    <property type="entry name" value="Peptidase_M1_dom"/>
</dbReference>
<evidence type="ECO:0000256" key="11">
    <source>
        <dbReference type="ARBA" id="ARBA00023049"/>
    </source>
</evidence>
<dbReference type="GO" id="GO:0043171">
    <property type="term" value="P:peptide catabolic process"/>
    <property type="evidence" value="ECO:0007669"/>
    <property type="project" value="TreeGrafter"/>
</dbReference>
<evidence type="ECO:0000256" key="12">
    <source>
        <dbReference type="SAM" id="Phobius"/>
    </source>
</evidence>
<evidence type="ECO:0000259" key="13">
    <source>
        <dbReference type="Pfam" id="PF01433"/>
    </source>
</evidence>
<dbReference type="GO" id="GO:0042277">
    <property type="term" value="F:peptide binding"/>
    <property type="evidence" value="ECO:0007669"/>
    <property type="project" value="TreeGrafter"/>
</dbReference>
<dbReference type="Gene3D" id="1.10.390.10">
    <property type="entry name" value="Neutral Protease Domain 2"/>
    <property type="match status" value="1"/>
</dbReference>
<evidence type="ECO:0000259" key="14">
    <source>
        <dbReference type="Pfam" id="PF17900"/>
    </source>
</evidence>
<dbReference type="InterPro" id="IPR050344">
    <property type="entry name" value="Peptidase_M1_aminopeptidases"/>
</dbReference>
<evidence type="ECO:0000256" key="6">
    <source>
        <dbReference type="ARBA" id="ARBA00022438"/>
    </source>
</evidence>
<keyword evidence="12" id="KW-0472">Membrane</keyword>
<evidence type="ECO:0000256" key="2">
    <source>
        <dbReference type="ARBA" id="ARBA00001947"/>
    </source>
</evidence>
<keyword evidence="6 15" id="KW-0031">Aminopeptidase</keyword>
<dbReference type="PANTHER" id="PTHR11533:SF174">
    <property type="entry name" value="PUROMYCIN-SENSITIVE AMINOPEPTIDASE-RELATED"/>
    <property type="match status" value="1"/>
</dbReference>
<feature type="domain" description="Aminopeptidase N-like N-terminal" evidence="14">
    <location>
        <begin position="191"/>
        <end position="265"/>
    </location>
</feature>
<dbReference type="InterPro" id="IPR042097">
    <property type="entry name" value="Aminopeptidase_N-like_N_sf"/>
</dbReference>
<sequence length="918" mass="105450">MRFIPQGLFVNVVCSLFLCNCFIFRCVRIEKKNMQFFTITKISSIFILKIKLYKVNMRVKFFFSMLLITMLLGCGDSDSRMVLQPGVSKKLAQERAGLIGNLSYDIRFNIPKGCNEKVDGYEIITFDFKRDLGQVVLDFTGDASSIKNVMCNEKEIAYELINEHIVISSKYLKKRGNRIAIKFLAGDQALNRKDDLMYTLLVPDRARTVFPCFDQPDLKAYFKLELDLPKGWTAISNASIADSVTTSGSRTTFKFQQSDLISTYLFSFTAGKFSKAQKEIDGKKYAVLYRENDAKKVAQNLDSIFYMVDYSVRWMERYTGILYPFQKYDLAIIPFFQFSGMEHPGSVFYVDSKMFLAESATQPEKIARAELIAHETAHLWFGDLVTMPWFDDVWMKEVFAGFFADKIVKELFPSVNSDLQFLIAHAPKAYSEDRTKGTNPIKQRLENLNLAGTMYGNIIYHKAPIVIRSLEKLMGQYAFQNALREYLRTYSLGNASWGDLVKIFDKHARFSVKDWSKSWVESAGMPIYAYDVYYKDSVGCGIVLRQKLPSEIRLPYLQLIEFTKLVHHKGTSQSALLGKKGGKEQVLIFPKCRRNNDCFIPNSNGFGYGYFELDSLKCASIVRHYQNLKNPVHRASCIVTLYENMLNGNFDGKSMLALLVRVVEYEKNELLISMSLDYLLSANLYFISKDDAATREMVECSLWNAYSHTNDNKLKIQYLRTIAKVMHSEKSARKMHEIWSHEVVSDNRWIGEMDLQNFAFELCIRMPEESSSILNVTRKSIKNIDNLRRFNFISQAVDPKKIVRDKLFESLLHLENRKQEAWVADALKLLNHPLRNDESEEYLAKGLSILPEIQQTGDIFFPKNWLSSLLYGHTSADDYAIVCGYISKEGKSISPSLLSKVYQCSDLLKRSTSIASKK</sequence>
<dbReference type="GO" id="GO:0070006">
    <property type="term" value="F:metalloaminopeptidase activity"/>
    <property type="evidence" value="ECO:0007669"/>
    <property type="project" value="TreeGrafter"/>
</dbReference>
<evidence type="ECO:0000256" key="1">
    <source>
        <dbReference type="ARBA" id="ARBA00000098"/>
    </source>
</evidence>
<dbReference type="PANTHER" id="PTHR11533">
    <property type="entry name" value="PROTEASE M1 ZINC METALLOPROTEASE"/>
    <property type="match status" value="1"/>
</dbReference>
<comment type="cofactor">
    <cofactor evidence="2">
        <name>Zn(2+)</name>
        <dbReference type="ChEBI" id="CHEBI:29105"/>
    </cofactor>
</comment>
<dbReference type="CDD" id="cd09602">
    <property type="entry name" value="M1_APN"/>
    <property type="match status" value="1"/>
</dbReference>
<accession>A0A4R2EM13</accession>
<evidence type="ECO:0000313" key="16">
    <source>
        <dbReference type="Proteomes" id="UP000294830"/>
    </source>
</evidence>
<comment type="catalytic activity">
    <reaction evidence="1">
        <text>Release of an N-terminal amino acid, Xaa-|-Yaa- from a peptide, amide or arylamide. Xaa is preferably Ala, but may be most amino acids including Pro (slow action). When a terminal hydrophobic residue is followed by a prolyl residue, the two may be released as an intact Xaa-Pro dipeptide.</text>
        <dbReference type="EC" id="3.4.11.2"/>
    </reaction>
</comment>
<dbReference type="GO" id="GO:0008270">
    <property type="term" value="F:zinc ion binding"/>
    <property type="evidence" value="ECO:0007669"/>
    <property type="project" value="InterPro"/>
</dbReference>
<evidence type="ECO:0000256" key="4">
    <source>
        <dbReference type="ARBA" id="ARBA00012564"/>
    </source>
</evidence>
<reference evidence="15 16" key="1">
    <citation type="submission" date="2019-03" db="EMBL/GenBank/DDBJ databases">
        <title>Genomic Encyclopedia of Archaeal and Bacterial Type Strains, Phase II (KMG-II): from individual species to whole genera.</title>
        <authorList>
            <person name="Goeker M."/>
        </authorList>
    </citation>
    <scope>NUCLEOTIDE SEQUENCE [LARGE SCALE GENOMIC DNA]</scope>
    <source>
        <strain evidence="15 16">RL-C</strain>
    </source>
</reference>
<evidence type="ECO:0000313" key="15">
    <source>
        <dbReference type="EMBL" id="TCN65369.1"/>
    </source>
</evidence>
<dbReference type="Gene3D" id="2.60.40.1730">
    <property type="entry name" value="tricorn interacting facor f3 domain"/>
    <property type="match status" value="1"/>
</dbReference>
<dbReference type="GO" id="GO:0006508">
    <property type="term" value="P:proteolysis"/>
    <property type="evidence" value="ECO:0007669"/>
    <property type="project" value="UniProtKB-KW"/>
</dbReference>
<evidence type="ECO:0000256" key="7">
    <source>
        <dbReference type="ARBA" id="ARBA00022670"/>
    </source>
</evidence>
<dbReference type="GO" id="GO:0016020">
    <property type="term" value="C:membrane"/>
    <property type="evidence" value="ECO:0007669"/>
    <property type="project" value="TreeGrafter"/>
</dbReference>
<dbReference type="GO" id="GO:0016285">
    <property type="term" value="F:alanyl aminopeptidase activity"/>
    <property type="evidence" value="ECO:0007669"/>
    <property type="project" value="UniProtKB-EC"/>
</dbReference>
<keyword evidence="11" id="KW-0482">Metalloprotease</keyword>
<feature type="transmembrane region" description="Helical" evidence="12">
    <location>
        <begin position="6"/>
        <end position="27"/>
    </location>
</feature>
<dbReference type="SUPFAM" id="SSF55486">
    <property type="entry name" value="Metalloproteases ('zincins'), catalytic domain"/>
    <property type="match status" value="1"/>
</dbReference>
<dbReference type="Proteomes" id="UP000294830">
    <property type="component" value="Unassembled WGS sequence"/>
</dbReference>
<keyword evidence="12" id="KW-1133">Transmembrane helix</keyword>
<dbReference type="AlphaFoldDB" id="A0A4R2EM13"/>
<dbReference type="EMBL" id="SLWB01000011">
    <property type="protein sequence ID" value="TCN65369.1"/>
    <property type="molecule type" value="Genomic_DNA"/>
</dbReference>
<gene>
    <name evidence="15" type="ORF">CLV25_11148</name>
</gene>
<dbReference type="Pfam" id="PF17900">
    <property type="entry name" value="Peptidase_M1_N"/>
    <property type="match status" value="1"/>
</dbReference>
<dbReference type="InterPro" id="IPR027268">
    <property type="entry name" value="Peptidase_M4/M1_CTD_sf"/>
</dbReference>
<dbReference type="EC" id="3.4.11.2" evidence="4"/>
<evidence type="ECO:0000256" key="10">
    <source>
        <dbReference type="ARBA" id="ARBA00022833"/>
    </source>
</evidence>
<keyword evidence="12" id="KW-0812">Transmembrane</keyword>
<evidence type="ECO:0000256" key="9">
    <source>
        <dbReference type="ARBA" id="ARBA00022801"/>
    </source>
</evidence>
<keyword evidence="7" id="KW-0645">Protease</keyword>
<evidence type="ECO:0000256" key="8">
    <source>
        <dbReference type="ARBA" id="ARBA00022723"/>
    </source>
</evidence>
<evidence type="ECO:0000256" key="5">
    <source>
        <dbReference type="ARBA" id="ARBA00015611"/>
    </source>
</evidence>